<keyword evidence="8" id="KW-0963">Cytoplasm</keyword>
<dbReference type="HAMAP" id="MF_00158">
    <property type="entry name" value="PanC"/>
    <property type="match status" value="1"/>
</dbReference>
<dbReference type="SUPFAM" id="SSF52374">
    <property type="entry name" value="Nucleotidylyl transferase"/>
    <property type="match status" value="1"/>
</dbReference>
<evidence type="ECO:0000256" key="8">
    <source>
        <dbReference type="HAMAP-Rule" id="MF_00158"/>
    </source>
</evidence>
<evidence type="ECO:0000256" key="2">
    <source>
        <dbReference type="ARBA" id="ARBA00009256"/>
    </source>
</evidence>
<dbReference type="InterPro" id="IPR042176">
    <property type="entry name" value="Pantoate_ligase_C"/>
</dbReference>
<dbReference type="OrthoDB" id="9773087at2"/>
<dbReference type="NCBIfam" id="TIGR00018">
    <property type="entry name" value="panC"/>
    <property type="match status" value="1"/>
</dbReference>
<gene>
    <name evidence="8 9" type="primary">panC</name>
    <name evidence="9" type="ORF">NCTC10684_03495</name>
</gene>
<comment type="function">
    <text evidence="8">Catalyzes the condensation of pantoate with beta-alanine in an ATP-dependent reaction via a pantoyl-adenylate intermediate.</text>
</comment>
<dbReference type="InterPro" id="IPR003721">
    <property type="entry name" value="Pantoate_ligase"/>
</dbReference>
<keyword evidence="6 8" id="KW-0067">ATP-binding</keyword>
<name>A0A380WPI6_AMIAI</name>
<dbReference type="Pfam" id="PF02569">
    <property type="entry name" value="Pantoate_ligase"/>
    <property type="match status" value="1"/>
</dbReference>
<evidence type="ECO:0000313" key="9">
    <source>
        <dbReference type="EMBL" id="SUU90242.1"/>
    </source>
</evidence>
<evidence type="ECO:0000256" key="1">
    <source>
        <dbReference type="ARBA" id="ARBA00004990"/>
    </source>
</evidence>
<accession>A0A380WPI6</accession>
<dbReference type="Gene3D" id="3.30.1300.10">
    <property type="entry name" value="Pantoate-beta-alanine ligase, C-terminal domain"/>
    <property type="match status" value="1"/>
</dbReference>
<keyword evidence="5 8" id="KW-0547">Nucleotide-binding</keyword>
<dbReference type="RefSeq" id="WP_115732271.1">
    <property type="nucleotide sequence ID" value="NZ_BAAAVY010000002.1"/>
</dbReference>
<dbReference type="UniPathway" id="UPA00028">
    <property type="reaction ID" value="UER00005"/>
</dbReference>
<dbReference type="GO" id="GO:0005829">
    <property type="term" value="C:cytosol"/>
    <property type="evidence" value="ECO:0007669"/>
    <property type="project" value="TreeGrafter"/>
</dbReference>
<dbReference type="Gene3D" id="3.40.50.620">
    <property type="entry name" value="HUPs"/>
    <property type="match status" value="1"/>
</dbReference>
<feature type="active site" description="Proton donor" evidence="8">
    <location>
        <position position="38"/>
    </location>
</feature>
<comment type="catalytic activity">
    <reaction evidence="7 8">
        <text>(R)-pantoate + beta-alanine + ATP = (R)-pantothenate + AMP + diphosphate + H(+)</text>
        <dbReference type="Rhea" id="RHEA:10912"/>
        <dbReference type="ChEBI" id="CHEBI:15378"/>
        <dbReference type="ChEBI" id="CHEBI:15980"/>
        <dbReference type="ChEBI" id="CHEBI:29032"/>
        <dbReference type="ChEBI" id="CHEBI:30616"/>
        <dbReference type="ChEBI" id="CHEBI:33019"/>
        <dbReference type="ChEBI" id="CHEBI:57966"/>
        <dbReference type="ChEBI" id="CHEBI:456215"/>
        <dbReference type="EC" id="6.3.2.1"/>
    </reaction>
</comment>
<comment type="pathway">
    <text evidence="1 8">Cofactor biosynthesis; (R)-pantothenate biosynthesis; (R)-pantothenate from (R)-pantoate and beta-alanine: step 1/1.</text>
</comment>
<evidence type="ECO:0000256" key="3">
    <source>
        <dbReference type="ARBA" id="ARBA00022598"/>
    </source>
</evidence>
<evidence type="ECO:0000313" key="10">
    <source>
        <dbReference type="Proteomes" id="UP000254701"/>
    </source>
</evidence>
<feature type="binding site" evidence="8">
    <location>
        <position position="154"/>
    </location>
    <ligand>
        <name>(R)-pantoate</name>
        <dbReference type="ChEBI" id="CHEBI:15980"/>
    </ligand>
</feature>
<keyword evidence="4 8" id="KW-0566">Pantothenate biosynthesis</keyword>
<dbReference type="GO" id="GO:0005524">
    <property type="term" value="F:ATP binding"/>
    <property type="evidence" value="ECO:0007669"/>
    <property type="project" value="UniProtKB-KW"/>
</dbReference>
<feature type="binding site" evidence="8">
    <location>
        <position position="62"/>
    </location>
    <ligand>
        <name>(R)-pantoate</name>
        <dbReference type="ChEBI" id="CHEBI:15980"/>
    </ligand>
</feature>
<dbReference type="EC" id="6.3.2.1" evidence="8"/>
<comment type="similarity">
    <text evidence="2 8">Belongs to the pantothenate synthetase family.</text>
</comment>
<proteinExistence type="inferred from homology"/>
<dbReference type="GO" id="GO:0004592">
    <property type="term" value="F:pantoate-beta-alanine ligase activity"/>
    <property type="evidence" value="ECO:0007669"/>
    <property type="project" value="UniProtKB-UniRule"/>
</dbReference>
<dbReference type="InterPro" id="IPR014729">
    <property type="entry name" value="Rossmann-like_a/b/a_fold"/>
</dbReference>
<feature type="binding site" evidence="8">
    <location>
        <begin position="148"/>
        <end position="151"/>
    </location>
    <ligand>
        <name>ATP</name>
        <dbReference type="ChEBI" id="CHEBI:30616"/>
    </ligand>
</feature>
<comment type="subunit">
    <text evidence="8">Homodimer.</text>
</comment>
<dbReference type="PANTHER" id="PTHR21299">
    <property type="entry name" value="CYTIDYLATE KINASE/PANTOATE-BETA-ALANINE LIGASE"/>
    <property type="match status" value="1"/>
</dbReference>
<dbReference type="AlphaFoldDB" id="A0A380WPI6"/>
<feature type="binding site" evidence="8">
    <location>
        <begin position="185"/>
        <end position="188"/>
    </location>
    <ligand>
        <name>ATP</name>
        <dbReference type="ChEBI" id="CHEBI:30616"/>
    </ligand>
</feature>
<feature type="binding site" evidence="8">
    <location>
        <begin position="31"/>
        <end position="38"/>
    </location>
    <ligand>
        <name>ATP</name>
        <dbReference type="ChEBI" id="CHEBI:30616"/>
    </ligand>
</feature>
<reference evidence="9 10" key="1">
    <citation type="submission" date="2018-06" db="EMBL/GenBank/DDBJ databases">
        <authorList>
            <consortium name="Pathogen Informatics"/>
            <person name="Doyle S."/>
        </authorList>
    </citation>
    <scope>NUCLEOTIDE SEQUENCE [LARGE SCALE GENOMIC DNA]</scope>
    <source>
        <strain evidence="9 10">NCTC10684</strain>
    </source>
</reference>
<dbReference type="Proteomes" id="UP000254701">
    <property type="component" value="Unassembled WGS sequence"/>
</dbReference>
<comment type="miscellaneous">
    <text evidence="8">The reaction proceeds by a bi uni uni bi ping pong mechanism.</text>
</comment>
<dbReference type="PANTHER" id="PTHR21299:SF1">
    <property type="entry name" value="PANTOATE--BETA-ALANINE LIGASE"/>
    <property type="match status" value="1"/>
</dbReference>
<feature type="binding site" evidence="8">
    <location>
        <position position="177"/>
    </location>
    <ligand>
        <name>ATP</name>
        <dbReference type="ChEBI" id="CHEBI:30616"/>
    </ligand>
</feature>
<protein>
    <recommendedName>
        <fullName evidence="8">Pantothenate synthetase</fullName>
        <shortName evidence="8">PS</shortName>
        <ecNumber evidence="8">6.3.2.1</ecNumber>
    </recommendedName>
    <alternativeName>
        <fullName evidence="8">Pantoate--beta-alanine ligase</fullName>
    </alternativeName>
    <alternativeName>
        <fullName evidence="8">Pantoate-activating enzyme</fullName>
    </alternativeName>
</protein>
<evidence type="ECO:0000256" key="4">
    <source>
        <dbReference type="ARBA" id="ARBA00022655"/>
    </source>
</evidence>
<feature type="binding site" evidence="8">
    <location>
        <position position="62"/>
    </location>
    <ligand>
        <name>beta-alanine</name>
        <dbReference type="ChEBI" id="CHEBI:57966"/>
    </ligand>
</feature>
<dbReference type="EMBL" id="UFSM01000001">
    <property type="protein sequence ID" value="SUU90242.1"/>
    <property type="molecule type" value="Genomic_DNA"/>
</dbReference>
<evidence type="ECO:0000256" key="6">
    <source>
        <dbReference type="ARBA" id="ARBA00022840"/>
    </source>
</evidence>
<organism evidence="9 10">
    <name type="scientific">Aminobacter aminovorans</name>
    <name type="common">Chelatobacter heintzii</name>
    <dbReference type="NCBI Taxonomy" id="83263"/>
    <lineage>
        <taxon>Bacteria</taxon>
        <taxon>Pseudomonadati</taxon>
        <taxon>Pseudomonadota</taxon>
        <taxon>Alphaproteobacteria</taxon>
        <taxon>Hyphomicrobiales</taxon>
        <taxon>Phyllobacteriaceae</taxon>
        <taxon>Aminobacter</taxon>
    </lineage>
</organism>
<evidence type="ECO:0000256" key="7">
    <source>
        <dbReference type="ARBA" id="ARBA00048258"/>
    </source>
</evidence>
<sequence length="284" mass="30670">MTVVAETIAALRAQVRAWRAEGLRVALVPTMGALHDGHVSLMRAALERADRCVVSIFVNPRQFAPTEDLDKYPRQLALDLDRLEKAGVHLAFTPGVEEVYPQGFATSISVGGPSAGLETDFRPAFFDGVATVVGKLFIQSEPDLAVFGEKDYQQICVVKKLVQDLNLPVEVVASPTIRDGEGLAMSSRNAYLSTAELNIARQLNKVLRKAASALEGGADEAATMATARQQILDAGFDVVDYVEARESLTLAPWQKDRDGRVLVAARLGKTRLIDNVEVAASLAL</sequence>
<dbReference type="GO" id="GO:0015940">
    <property type="term" value="P:pantothenate biosynthetic process"/>
    <property type="evidence" value="ECO:0007669"/>
    <property type="project" value="UniProtKB-UniRule"/>
</dbReference>
<evidence type="ECO:0000256" key="5">
    <source>
        <dbReference type="ARBA" id="ARBA00022741"/>
    </source>
</evidence>
<comment type="subcellular location">
    <subcellularLocation>
        <location evidence="8">Cytoplasm</location>
    </subcellularLocation>
</comment>
<dbReference type="CDD" id="cd00560">
    <property type="entry name" value="PanC"/>
    <property type="match status" value="1"/>
</dbReference>
<keyword evidence="3 8" id="KW-0436">Ligase</keyword>